<reference evidence="14" key="1">
    <citation type="journal article" date="2019" name="IScience">
        <title>Narwhal Genome Reveals Long-Term Low Genetic Diversity despite Current Large Abundance Size.</title>
        <authorList>
            <person name="Westbury M.V."/>
            <person name="Petersen B."/>
            <person name="Garde E."/>
            <person name="Heide-Jorgensen M.P."/>
            <person name="Lorenzen E.D."/>
        </authorList>
    </citation>
    <scope>NUCLEOTIDE SEQUENCE [LARGE SCALE GENOMIC DNA]</scope>
</reference>
<evidence type="ECO:0000256" key="3">
    <source>
        <dbReference type="ARBA" id="ARBA00022448"/>
    </source>
</evidence>
<keyword evidence="6" id="KW-0375">Hydrogen ion transport</keyword>
<gene>
    <name evidence="13" type="ORF">EI555_014829</name>
</gene>
<dbReference type="PANTHER" id="PTHR21522:SF35">
    <property type="entry name" value="PROTON CHANNEL OTOP2"/>
    <property type="match status" value="1"/>
</dbReference>
<keyword evidence="3" id="KW-0813">Transport</keyword>
<feature type="transmembrane region" description="Helical" evidence="12">
    <location>
        <begin position="62"/>
        <end position="82"/>
    </location>
</feature>
<dbReference type="InterPro" id="IPR004878">
    <property type="entry name" value="Otopetrin"/>
</dbReference>
<evidence type="ECO:0000313" key="13">
    <source>
        <dbReference type="EMBL" id="TKC53376.1"/>
    </source>
</evidence>
<feature type="transmembrane region" description="Helical" evidence="12">
    <location>
        <begin position="1096"/>
        <end position="1116"/>
    </location>
</feature>
<dbReference type="GO" id="GO:0005886">
    <property type="term" value="C:plasma membrane"/>
    <property type="evidence" value="ECO:0007669"/>
    <property type="project" value="UniProtKB-SubCell"/>
</dbReference>
<feature type="compositionally biased region" description="Basic and acidic residues" evidence="11">
    <location>
        <begin position="593"/>
        <end position="602"/>
    </location>
</feature>
<dbReference type="EMBL" id="RWIC01000005">
    <property type="protein sequence ID" value="TKC53376.1"/>
    <property type="molecule type" value="Genomic_DNA"/>
</dbReference>
<keyword evidence="8" id="KW-0406">Ion transport</keyword>
<feature type="transmembrane region" description="Helical" evidence="12">
    <location>
        <begin position="858"/>
        <end position="878"/>
    </location>
</feature>
<feature type="transmembrane region" description="Helical" evidence="12">
    <location>
        <begin position="139"/>
        <end position="158"/>
    </location>
</feature>
<feature type="transmembrane region" description="Helical" evidence="12">
    <location>
        <begin position="687"/>
        <end position="705"/>
    </location>
</feature>
<proteinExistence type="inferred from homology"/>
<accession>A0A4U1FWX1</accession>
<keyword evidence="5 12" id="KW-0812">Transmembrane</keyword>
<keyword evidence="9 12" id="KW-0472">Membrane</keyword>
<protein>
    <recommendedName>
        <fullName evidence="15">Otopetrin-2</fullName>
    </recommendedName>
</protein>
<feature type="transmembrane region" description="Helical" evidence="12">
    <location>
        <begin position="252"/>
        <end position="272"/>
    </location>
</feature>
<dbReference type="PANTHER" id="PTHR21522">
    <property type="entry name" value="PROTON CHANNEL OTOP"/>
    <property type="match status" value="1"/>
</dbReference>
<evidence type="ECO:0000313" key="14">
    <source>
        <dbReference type="Proteomes" id="UP000308365"/>
    </source>
</evidence>
<feature type="transmembrane region" description="Helical" evidence="12">
    <location>
        <begin position="530"/>
        <end position="550"/>
    </location>
</feature>
<evidence type="ECO:0000256" key="6">
    <source>
        <dbReference type="ARBA" id="ARBA00022781"/>
    </source>
</evidence>
<feature type="region of interest" description="Disordered" evidence="11">
    <location>
        <begin position="1"/>
        <end position="20"/>
    </location>
</feature>
<feature type="transmembrane region" description="Helical" evidence="12">
    <location>
        <begin position="373"/>
        <end position="395"/>
    </location>
</feature>
<keyword evidence="4" id="KW-1003">Cell membrane</keyword>
<feature type="transmembrane region" description="Helical" evidence="12">
    <location>
        <begin position="292"/>
        <end position="313"/>
    </location>
</feature>
<feature type="transmembrane region" description="Helical" evidence="12">
    <location>
        <begin position="499"/>
        <end position="518"/>
    </location>
</feature>
<evidence type="ECO:0000256" key="9">
    <source>
        <dbReference type="ARBA" id="ARBA00023136"/>
    </source>
</evidence>
<dbReference type="GO" id="GO:0015252">
    <property type="term" value="F:proton channel activity"/>
    <property type="evidence" value="ECO:0007669"/>
    <property type="project" value="InterPro"/>
</dbReference>
<evidence type="ECO:0000256" key="8">
    <source>
        <dbReference type="ARBA" id="ARBA00023065"/>
    </source>
</evidence>
<feature type="transmembrane region" description="Helical" evidence="12">
    <location>
        <begin position="1128"/>
        <end position="1147"/>
    </location>
</feature>
<keyword evidence="7 12" id="KW-1133">Transmembrane helix</keyword>
<evidence type="ECO:0000256" key="5">
    <source>
        <dbReference type="ARBA" id="ARBA00022692"/>
    </source>
</evidence>
<dbReference type="Proteomes" id="UP000308365">
    <property type="component" value="Unassembled WGS sequence"/>
</dbReference>
<dbReference type="AlphaFoldDB" id="A0A4U1FWX1"/>
<evidence type="ECO:0000256" key="1">
    <source>
        <dbReference type="ARBA" id="ARBA00004651"/>
    </source>
</evidence>
<evidence type="ECO:0000256" key="4">
    <source>
        <dbReference type="ARBA" id="ARBA00022475"/>
    </source>
</evidence>
<evidence type="ECO:0008006" key="15">
    <source>
        <dbReference type="Google" id="ProtNLM"/>
    </source>
</evidence>
<sequence>MSEELPTGPKESPPAPRAAPREVWKKGGRLLSVLLAVNVLLLAGTFVSGGAFNKVAVYDTDVFALLTTMMLLAVLWILFYLLRTVRCPDTDAVPYRDAHAGPIWLRGGLVLFGICTLVMDVFKTGYYSSSFECQSAIKILYPITQAVFVIVQTYFLCISAKDCVHSHLDLTRCGLMFTLTTNLAIWMAAVVDESVHQAHSLSSPHGNTSHTRLALELERAGSPVGEDCSCNTAICQIFQQGYFYLYPFNIEYSLFASTMLYVMWKNVGRLLASSTHGHSHTPSLLNLFRETFFAGPILGLMLFVVGLAVFIIYEVQVSGERGRTQQALVMYYIFNIVCLGLMTLVSLSGSVIYRFDRRAMDHRKNPTRSLDMALLVGAALGQYAISYYSIVAAVAGTPRELLAGLSLAHALLMIAQHTFQNVFIIESLHRVPPGAEPHGTPPKEPCHGLTFASLDTLHTLPACPPTPRLVGPSPAGPQGAVSITLAPRGHWRYRCLKDISLFLLLCNIILWIMPAFGARPHFSNTVEVDFYGYSLWAAIVNICLPFGIFYRMHAASSLLESTEKSIGRGAREAAAQSRGGRASEALVRRRSLTRTDDPRCGEAQETGETPAKENHVATGAEQTRAPASPLNRSWLVRHFSLLLRRDRQAQKAGQLFSGLLALNVVFLGGAFICSMIFNNVAITLGDVWILLAALKALALLWLLYYTARTTRRPQAVLHRDPHAGPAWVRGSLVLFGSCSICLNVFRVGYSMSHIRCKSQLELVFPAIEIIFIGIQTWVLWKHSKDCVQIQTNFTRCGLMLTLATNLLLWLLAVTNDSMHHEIETELSALMEKFSGNNTNTCLCLNVTACEVFQKGYLMLYPFSTEYSLICCGMLFVMWKNVGRRLTPHTGSHPGTPPFYLHGAILGPVLGLLVLVAGTCVFVLFQIQASGPAIARQYFTIYYGFHAAALPTMSLACLAGMAIHGLEERELDTLKNPTRSLDVVLLMGAALGQMGISYFSIVAIVATRPHELLNHLILAYSLLLILQHIAQNLFIIEGLHRRPLWEAAPESLAGKWEAEPPRRGSLLELGQDLRQASLAYIHSYSHLNWKRRALKEISLFLILCNITLWMMPAFGIHPEFENGLEKDFYGYRTWFTIVNFGLPLGVFYRMHSVGVLVEVYLGA</sequence>
<feature type="transmembrane region" description="Helical" evidence="12">
    <location>
        <begin position="30"/>
        <end position="50"/>
    </location>
</feature>
<comment type="similarity">
    <text evidence="2">Belongs to the otopetrin family.</text>
</comment>
<organism evidence="13 14">
    <name type="scientific">Monodon monoceros</name>
    <name type="common">Narwhal</name>
    <name type="synonym">Ceratodon monodon</name>
    <dbReference type="NCBI Taxonomy" id="40151"/>
    <lineage>
        <taxon>Eukaryota</taxon>
        <taxon>Metazoa</taxon>
        <taxon>Chordata</taxon>
        <taxon>Craniata</taxon>
        <taxon>Vertebrata</taxon>
        <taxon>Euteleostomi</taxon>
        <taxon>Mammalia</taxon>
        <taxon>Eutheria</taxon>
        <taxon>Laurasiatheria</taxon>
        <taxon>Artiodactyla</taxon>
        <taxon>Whippomorpha</taxon>
        <taxon>Cetacea</taxon>
        <taxon>Odontoceti</taxon>
        <taxon>Monodontidae</taxon>
        <taxon>Monodon</taxon>
    </lineage>
</organism>
<evidence type="ECO:0000256" key="10">
    <source>
        <dbReference type="ARBA" id="ARBA00023303"/>
    </source>
</evidence>
<evidence type="ECO:0000256" key="7">
    <source>
        <dbReference type="ARBA" id="ARBA00022989"/>
    </source>
</evidence>
<comment type="caution">
    <text evidence="13">The sequence shown here is derived from an EMBL/GenBank/DDBJ whole genome shotgun (WGS) entry which is preliminary data.</text>
</comment>
<feature type="transmembrane region" description="Helical" evidence="12">
    <location>
        <begin position="655"/>
        <end position="681"/>
    </location>
</feature>
<evidence type="ECO:0000256" key="12">
    <source>
        <dbReference type="SAM" id="Phobius"/>
    </source>
</evidence>
<evidence type="ECO:0000256" key="2">
    <source>
        <dbReference type="ARBA" id="ARBA00006513"/>
    </source>
</evidence>
<feature type="region of interest" description="Disordered" evidence="11">
    <location>
        <begin position="569"/>
        <end position="623"/>
    </location>
</feature>
<evidence type="ECO:0000256" key="11">
    <source>
        <dbReference type="SAM" id="MobiDB-lite"/>
    </source>
</evidence>
<feature type="transmembrane region" description="Helical" evidence="12">
    <location>
        <begin position="938"/>
        <end position="962"/>
    </location>
</feature>
<feature type="transmembrane region" description="Helical" evidence="12">
    <location>
        <begin position="898"/>
        <end position="926"/>
    </location>
</feature>
<feature type="transmembrane region" description="Helical" evidence="12">
    <location>
        <begin position="726"/>
        <end position="750"/>
    </location>
</feature>
<feature type="transmembrane region" description="Helical" evidence="12">
    <location>
        <begin position="982"/>
        <end position="1005"/>
    </location>
</feature>
<feature type="transmembrane region" description="Helical" evidence="12">
    <location>
        <begin position="103"/>
        <end position="119"/>
    </location>
</feature>
<feature type="transmembrane region" description="Helical" evidence="12">
    <location>
        <begin position="333"/>
        <end position="353"/>
    </location>
</feature>
<keyword evidence="10" id="KW-0407">Ion channel</keyword>
<dbReference type="Pfam" id="PF03189">
    <property type="entry name" value="Otopetrin"/>
    <property type="match status" value="5"/>
</dbReference>
<comment type="subcellular location">
    <subcellularLocation>
        <location evidence="1">Cell membrane</location>
        <topology evidence="1">Multi-pass membrane protein</topology>
    </subcellularLocation>
</comment>
<name>A0A4U1FWX1_MONMO</name>
<feature type="transmembrane region" description="Helical" evidence="12">
    <location>
        <begin position="762"/>
        <end position="780"/>
    </location>
</feature>